<evidence type="ECO:0000313" key="2">
    <source>
        <dbReference type="EMBL" id="GHB75395.1"/>
    </source>
</evidence>
<protein>
    <recommendedName>
        <fullName evidence="1">N-acetyltransferase domain-containing protein</fullName>
    </recommendedName>
</protein>
<sequence length="320" mass="34907">MWAAVFSFWREAGVSRALGTGRQDSLSRTRGDGPGCAAPAGVAPEVIRRQSWSKAAYAPAMPNSELQRINSFLSAFARRQAARIVDLPGGFAVFDDAFAHSHANNQIIIDSIVDSEAVPAIAEEALGHLPHRLVSVLDDEVGTACAEPLIRAGYSHSTYLVMLHAGPVPAGGAAEEMDLDAIRIPLTRRWRGLLPGVDDEVLRHLVDRREVRRRGADIVHFLGARTEEGEVASWADLYLDPATGTAQIEDLITSQAHLRRGYADAVLTTALRLAADKDCGTRFLTADATDWPRHWYERRGFCVIGRSHCFERGAAGPHRS</sequence>
<name>A0ABQ3EYX9_9ACTN</name>
<dbReference type="Proteomes" id="UP000642673">
    <property type="component" value="Unassembled WGS sequence"/>
</dbReference>
<accession>A0ABQ3EYX9</accession>
<evidence type="ECO:0000259" key="1">
    <source>
        <dbReference type="PROSITE" id="PS51186"/>
    </source>
</evidence>
<comment type="caution">
    <text evidence="2">The sequence shown here is derived from an EMBL/GenBank/DDBJ whole genome shotgun (WGS) entry which is preliminary data.</text>
</comment>
<dbReference type="PROSITE" id="PS51186">
    <property type="entry name" value="GNAT"/>
    <property type="match status" value="1"/>
</dbReference>
<dbReference type="Gene3D" id="3.40.630.30">
    <property type="match status" value="1"/>
</dbReference>
<organism evidence="2 3">
    <name type="scientific">Streptomyces cirratus</name>
    <dbReference type="NCBI Taxonomy" id="68187"/>
    <lineage>
        <taxon>Bacteria</taxon>
        <taxon>Bacillati</taxon>
        <taxon>Actinomycetota</taxon>
        <taxon>Actinomycetes</taxon>
        <taxon>Kitasatosporales</taxon>
        <taxon>Streptomycetaceae</taxon>
        <taxon>Streptomyces</taxon>
    </lineage>
</organism>
<proteinExistence type="predicted"/>
<dbReference type="EMBL" id="BMVP01000013">
    <property type="protein sequence ID" value="GHB75395.1"/>
    <property type="molecule type" value="Genomic_DNA"/>
</dbReference>
<dbReference type="InterPro" id="IPR000182">
    <property type="entry name" value="GNAT_dom"/>
</dbReference>
<reference evidence="3" key="1">
    <citation type="journal article" date="2019" name="Int. J. Syst. Evol. Microbiol.">
        <title>The Global Catalogue of Microorganisms (GCM) 10K type strain sequencing project: providing services to taxonomists for standard genome sequencing and annotation.</title>
        <authorList>
            <consortium name="The Broad Institute Genomics Platform"/>
            <consortium name="The Broad Institute Genome Sequencing Center for Infectious Disease"/>
            <person name="Wu L."/>
            <person name="Ma J."/>
        </authorList>
    </citation>
    <scope>NUCLEOTIDE SEQUENCE [LARGE SCALE GENOMIC DNA]</scope>
    <source>
        <strain evidence="3">JCM 4738</strain>
    </source>
</reference>
<dbReference type="InterPro" id="IPR016181">
    <property type="entry name" value="Acyl_CoA_acyltransferase"/>
</dbReference>
<gene>
    <name evidence="2" type="ORF">GCM10010347_52200</name>
</gene>
<feature type="domain" description="N-acetyltransferase" evidence="1">
    <location>
        <begin position="169"/>
        <end position="320"/>
    </location>
</feature>
<evidence type="ECO:0000313" key="3">
    <source>
        <dbReference type="Proteomes" id="UP000642673"/>
    </source>
</evidence>
<dbReference type="Pfam" id="PF00583">
    <property type="entry name" value="Acetyltransf_1"/>
    <property type="match status" value="1"/>
</dbReference>
<dbReference type="SUPFAM" id="SSF55729">
    <property type="entry name" value="Acyl-CoA N-acyltransferases (Nat)"/>
    <property type="match status" value="1"/>
</dbReference>
<keyword evidence="3" id="KW-1185">Reference proteome</keyword>